<dbReference type="InterPro" id="IPR000415">
    <property type="entry name" value="Nitroreductase-like"/>
</dbReference>
<accession>A0AAE3GES3</accession>
<proteinExistence type="predicted"/>
<dbReference type="NCBIfam" id="NF003768">
    <property type="entry name" value="PRK05365.1"/>
    <property type="match status" value="1"/>
</dbReference>
<comment type="caution">
    <text evidence="6">The sequence shown here is derived from an EMBL/GenBank/DDBJ whole genome shotgun (WGS) entry which is preliminary data.</text>
</comment>
<reference evidence="6" key="1">
    <citation type="submission" date="2022-06" db="EMBL/GenBank/DDBJ databases">
        <title>Genomic Encyclopedia of Archaeal and Bacterial Type Strains, Phase II (KMG-II): from individual species to whole genera.</title>
        <authorList>
            <person name="Goeker M."/>
        </authorList>
    </citation>
    <scope>NUCLEOTIDE SEQUENCE</scope>
    <source>
        <strain evidence="6">DSM 43935</strain>
    </source>
</reference>
<feature type="domain" description="Nitroreductase" evidence="5">
    <location>
        <begin position="32"/>
        <end position="172"/>
    </location>
</feature>
<keyword evidence="4" id="KW-0560">Oxidoreductase</keyword>
<keyword evidence="1" id="KW-0285">Flavoprotein</keyword>
<protein>
    <submittedName>
        <fullName evidence="6">3-hydroxypropanoate dehydrogenase</fullName>
    </submittedName>
</protein>
<keyword evidence="7" id="KW-1185">Reference proteome</keyword>
<dbReference type="PANTHER" id="PTHR43543">
    <property type="entry name" value="MALONIC SEMIALDEHYDE REDUCTASE RUTE-RELATED"/>
    <property type="match status" value="1"/>
</dbReference>
<dbReference type="RefSeq" id="WP_253772235.1">
    <property type="nucleotide sequence ID" value="NZ_JAMTCK010000007.1"/>
</dbReference>
<evidence type="ECO:0000256" key="4">
    <source>
        <dbReference type="ARBA" id="ARBA00023002"/>
    </source>
</evidence>
<dbReference type="AlphaFoldDB" id="A0AAE3GES3"/>
<dbReference type="PANTHER" id="PTHR43543:SF1">
    <property type="entry name" value="MALONIC SEMIALDEHYDE REDUCTASE RUTE-RELATED"/>
    <property type="match status" value="1"/>
</dbReference>
<dbReference type="InterPro" id="IPR023936">
    <property type="entry name" value="RutE-like"/>
</dbReference>
<evidence type="ECO:0000256" key="2">
    <source>
        <dbReference type="ARBA" id="ARBA00022643"/>
    </source>
</evidence>
<evidence type="ECO:0000313" key="7">
    <source>
        <dbReference type="Proteomes" id="UP001206128"/>
    </source>
</evidence>
<dbReference type="Proteomes" id="UP001206128">
    <property type="component" value="Unassembled WGS sequence"/>
</dbReference>
<dbReference type="SUPFAM" id="SSF55469">
    <property type="entry name" value="FMN-dependent nitroreductase-like"/>
    <property type="match status" value="1"/>
</dbReference>
<keyword evidence="2" id="KW-0288">FMN</keyword>
<dbReference type="EMBL" id="JAMTCK010000007">
    <property type="protein sequence ID" value="MCP2166398.1"/>
    <property type="molecule type" value="Genomic_DNA"/>
</dbReference>
<dbReference type="InterPro" id="IPR050461">
    <property type="entry name" value="Nitroreductase_HadB/RutE"/>
</dbReference>
<dbReference type="Pfam" id="PF00881">
    <property type="entry name" value="Nitroreductase"/>
    <property type="match status" value="1"/>
</dbReference>
<evidence type="ECO:0000313" key="6">
    <source>
        <dbReference type="EMBL" id="MCP2166398.1"/>
    </source>
</evidence>
<name>A0AAE3GES3_9PSEU</name>
<dbReference type="InterPro" id="IPR029479">
    <property type="entry name" value="Nitroreductase"/>
</dbReference>
<evidence type="ECO:0000256" key="1">
    <source>
        <dbReference type="ARBA" id="ARBA00022630"/>
    </source>
</evidence>
<sequence>MSTGVPTLPENGLHDVLALAADAQNLLFRAARTANAFTDEPVTDEQLRAVLDLAKWGPTAMNSQPLRVVFLRSAEARGRLLPHMFGGNRDKTAKAPVTAILAADGEFHELLPTVFPAVPNAREMFADDEELRLRSARLSAALQIGYFIVAVRAAGLAVGPMTGFDVNGVRAEFFAGTGTEPLVVANIGHADHTATYPRAPRLGFDEVATVL</sequence>
<dbReference type="CDD" id="cd02148">
    <property type="entry name" value="RutE-like"/>
    <property type="match status" value="1"/>
</dbReference>
<evidence type="ECO:0000259" key="5">
    <source>
        <dbReference type="Pfam" id="PF00881"/>
    </source>
</evidence>
<dbReference type="Gene3D" id="3.40.109.10">
    <property type="entry name" value="NADH Oxidase"/>
    <property type="match status" value="1"/>
</dbReference>
<dbReference type="GO" id="GO:0016491">
    <property type="term" value="F:oxidoreductase activity"/>
    <property type="evidence" value="ECO:0007669"/>
    <property type="project" value="UniProtKB-KW"/>
</dbReference>
<evidence type="ECO:0000256" key="3">
    <source>
        <dbReference type="ARBA" id="ARBA00022857"/>
    </source>
</evidence>
<gene>
    <name evidence="6" type="ORF">LX83_003266</name>
</gene>
<keyword evidence="3" id="KW-0521">NADP</keyword>
<organism evidence="6 7">
    <name type="scientific">Goodfellowiella coeruleoviolacea</name>
    <dbReference type="NCBI Taxonomy" id="334858"/>
    <lineage>
        <taxon>Bacteria</taxon>
        <taxon>Bacillati</taxon>
        <taxon>Actinomycetota</taxon>
        <taxon>Actinomycetes</taxon>
        <taxon>Pseudonocardiales</taxon>
        <taxon>Pseudonocardiaceae</taxon>
        <taxon>Goodfellowiella</taxon>
    </lineage>
</organism>